<keyword evidence="2" id="KW-1185">Reference proteome</keyword>
<organism evidence="1 2">
    <name type="scientific">Helicobacter trogontum</name>
    <dbReference type="NCBI Taxonomy" id="50960"/>
    <lineage>
        <taxon>Bacteria</taxon>
        <taxon>Pseudomonadati</taxon>
        <taxon>Campylobacterota</taxon>
        <taxon>Epsilonproteobacteria</taxon>
        <taxon>Campylobacterales</taxon>
        <taxon>Helicobacteraceae</taxon>
        <taxon>Helicobacter</taxon>
    </lineage>
</organism>
<reference evidence="1 2" key="1">
    <citation type="submission" date="2024-06" db="EMBL/GenBank/DDBJ databases">
        <title>Draft genome sequence of Helicobacter trogontum NHP16-4001.</title>
        <authorList>
            <person name="Rimbara E."/>
            <person name="Suzuki M."/>
        </authorList>
    </citation>
    <scope>NUCLEOTIDE SEQUENCE [LARGE SCALE GENOMIC DNA]</scope>
    <source>
        <strain evidence="1 2">NHP16-4001</strain>
    </source>
</reference>
<evidence type="ECO:0000313" key="1">
    <source>
        <dbReference type="EMBL" id="GAB0174111.1"/>
    </source>
</evidence>
<sequence length="234" mass="28141">MAIGKVIGGLYHSLFYEFYELFHNRLGQYEDRWDYELFLQIPNLTKVDILEYFEETILNLATGPFGEDDGVMELDSIFFTYLFDSKNVVENDSTNPTYISEYISIVGQLFLAGYIDFGLCGLQDKEENLLSKQRDKYQAWIHFRDNFFYTDAFSRDITEVREKYPNMSDDEYIYSNWDTPQYWDRYRFWVTRTPKGTKYFNEILAPRFYNKYKDLEVEIDDKGNIVRWIGQINR</sequence>
<gene>
    <name evidence="1" type="ORF">NHP164001_21380</name>
</gene>
<dbReference type="RefSeq" id="WP_321090470.1">
    <property type="nucleotide sequence ID" value="NZ_BAAFHN010000155.1"/>
</dbReference>
<dbReference type="Proteomes" id="UP001562457">
    <property type="component" value="Unassembled WGS sequence"/>
</dbReference>
<proteinExistence type="predicted"/>
<name>A0ABQ0D6X5_9HELI</name>
<protein>
    <submittedName>
        <fullName evidence="1">Uncharacterized protein</fullName>
    </submittedName>
</protein>
<dbReference type="EMBL" id="BAAFHN010000155">
    <property type="protein sequence ID" value="GAB0174111.1"/>
    <property type="molecule type" value="Genomic_DNA"/>
</dbReference>
<accession>A0ABQ0D6X5</accession>
<comment type="caution">
    <text evidence="1">The sequence shown here is derived from an EMBL/GenBank/DDBJ whole genome shotgun (WGS) entry which is preliminary data.</text>
</comment>
<evidence type="ECO:0000313" key="2">
    <source>
        <dbReference type="Proteomes" id="UP001562457"/>
    </source>
</evidence>